<protein>
    <submittedName>
        <fullName evidence="4">Clustered mitochondria protein 1</fullName>
    </submittedName>
</protein>
<comment type="caution">
    <text evidence="4">The sequence shown here is derived from an EMBL/GenBank/DDBJ whole genome shotgun (WGS) entry which is preliminary data.</text>
</comment>
<dbReference type="PANTHER" id="PTHR12601:SF6">
    <property type="entry name" value="CLUSTERED MITOCHONDRIA PROTEIN HOMOLOG"/>
    <property type="match status" value="1"/>
</dbReference>
<dbReference type="InterPro" id="IPR033646">
    <property type="entry name" value="CLU-central"/>
</dbReference>
<reference evidence="4 5" key="1">
    <citation type="submission" date="2024-05" db="EMBL/GenBank/DDBJ databases">
        <title>Long read based assembly of the Candida bracarensis genome reveals expanded adhesin content.</title>
        <authorList>
            <person name="Marcet-Houben M."/>
            <person name="Ksiezopolska E."/>
            <person name="Gabaldon T."/>
        </authorList>
    </citation>
    <scope>NUCLEOTIDE SEQUENCE [LARGE SCALE GENOMIC DNA]</scope>
    <source>
        <strain evidence="4 5">CBM6</strain>
    </source>
</reference>
<dbReference type="SUPFAM" id="SSF103107">
    <property type="entry name" value="Hypothetical protein c14orf129, hspc210"/>
    <property type="match status" value="1"/>
</dbReference>
<dbReference type="Gene3D" id="1.25.40.10">
    <property type="entry name" value="Tetratricopeptide repeat domain"/>
    <property type="match status" value="2"/>
</dbReference>
<dbReference type="CDD" id="cd15466">
    <property type="entry name" value="CLU-central"/>
    <property type="match status" value="1"/>
</dbReference>
<feature type="domain" description="Clu" evidence="3">
    <location>
        <begin position="328"/>
        <end position="585"/>
    </location>
</feature>
<organism evidence="4 5">
    <name type="scientific">Nakaseomyces bracarensis</name>
    <dbReference type="NCBI Taxonomy" id="273131"/>
    <lineage>
        <taxon>Eukaryota</taxon>
        <taxon>Fungi</taxon>
        <taxon>Dikarya</taxon>
        <taxon>Ascomycota</taxon>
        <taxon>Saccharomycotina</taxon>
        <taxon>Saccharomycetes</taxon>
        <taxon>Saccharomycetales</taxon>
        <taxon>Saccharomycetaceae</taxon>
        <taxon>Nakaseomyces</taxon>
    </lineage>
</organism>
<name>A0ABR4NXZ2_9SACH</name>
<dbReference type="InterPro" id="IPR025697">
    <property type="entry name" value="CLU_dom"/>
</dbReference>
<feature type="compositionally biased region" description="Low complexity" evidence="2">
    <location>
        <begin position="1209"/>
        <end position="1218"/>
    </location>
</feature>
<evidence type="ECO:0000313" key="4">
    <source>
        <dbReference type="EMBL" id="KAL3233731.1"/>
    </source>
</evidence>
<dbReference type="InterPro" id="IPR023231">
    <property type="entry name" value="GSKIP_dom_sf"/>
</dbReference>
<keyword evidence="1" id="KW-0963">Cytoplasm</keyword>
<dbReference type="PANTHER" id="PTHR12601">
    <property type="entry name" value="EUKARYOTIC TRANSLATION INITIATION FACTOR 3 SUBUNIT EIF-3"/>
    <property type="match status" value="1"/>
</dbReference>
<dbReference type="Pfam" id="PF13236">
    <property type="entry name" value="CLU"/>
    <property type="match status" value="1"/>
</dbReference>
<dbReference type="PROSITE" id="PS51823">
    <property type="entry name" value="CLU"/>
    <property type="match status" value="1"/>
</dbReference>
<proteinExistence type="predicted"/>
<dbReference type="InterPro" id="IPR028275">
    <property type="entry name" value="CLU_N"/>
</dbReference>
<dbReference type="EMBL" id="JBEVYD010000004">
    <property type="protein sequence ID" value="KAL3233731.1"/>
    <property type="molecule type" value="Genomic_DNA"/>
</dbReference>
<keyword evidence="5" id="KW-1185">Reference proteome</keyword>
<dbReference type="InterPro" id="IPR011990">
    <property type="entry name" value="TPR-like_helical_dom_sf"/>
</dbReference>
<evidence type="ECO:0000313" key="5">
    <source>
        <dbReference type="Proteomes" id="UP001623330"/>
    </source>
</evidence>
<dbReference type="Pfam" id="PF13374">
    <property type="entry name" value="TPR_10"/>
    <property type="match status" value="1"/>
</dbReference>
<sequence length="1261" mass="143703">MSSSSDIVKVVVSLPSRSKKPSGKNKKADKDTDEIAFQFRKDSKLQNIIDFLSIAPTTKFYTNYDLKTSSGELLSNVEDSVVRELCNDADEFKLSIVLKPYTQYQSLRHVLTSRDFFGFAYETQDGLSEFAISTGSKFSKLPLKEIKERVDKKDAEDKETKKPTAMDVSEEEKKEFGNVVHELFKTFKLEKNQLLHNLLTTDTNVITPCLRSINLSPYNPVPAFYKTKGHLIYLQIVTLEGETLHITAVPSGYFINKCSATKFDPSPKESDNGHQIYYTLYDLLCSQSKNFGSHIASLEKKFEELESVTYVRPGCTTLHKPWMVPSIPINHPDYLRLQVDSFNLDPERNYNDEFQSVKDIPTPTPQSKIETERIFAKLSHEFTIAATKGAMDIFYGNGVAMNPELPLEEQIFLKNNIFYSFVSDLNNNYGETGGDDAAMVAANQDLNTLNILSRLNLPNIHHLLTTIVDFGGKRILAQTPVPGLLSPMGVEVSSDDSSKEQTVVELSSDVCVNYGLDENERKIVSNEDFEKLLEDQFTKSFHLKKHNVQDTQLAFSSQSKGILGSDKRHYILDLANTYPLDVMFAKEHFDGVKDETKRYPHRQTLLRPELVESWWSSKLEEEKIDVEKAFEENKFSYNPDAYHVKGVEDPTVLEISKYLNEKILPNIVQDYMNGNIISPYNGEHLVDTFHQNGVNLRYLGKFIELVKTELAKQEQVHDEKLKQVVVENKEYEDWEKSYLLKIENMIKERQAKINQLVQEGKDVPKELTEDLKLNDSEIKKPTNEKPVVVSYDELIPLIKTAELEIIARSLKHVLRKHSRPIPAVMVTSLVAYVFNLLFGIEYNPTPTPESIDSLYSIEDYDFKDLTQDSLVEEVRAEAFTRFRYELSTNWLDEYKNYPYVLIRAINYRYGIQLLNKNYFFTKESVEQYKEKLDKKIRSKFEPPKMTFSVNDLTIIPKVKSLDYSSPMSESLWNQGATILNESQNDGLTLLAQSIGIKEEVNSILHPSVAEKYLTLSTIYNKLGLTAEAIAFCRKSCAIYERVCGIDSFELLRALTNLATLEFANESPYNVAIIYTRILQTVSGYNLEVIHHPIFTNIFNYLEQLALGIHDTKLAIETLKTLAEFLVSLDGPESLAFGYIESRLGNLYASEKRYVDALNHIRNTERIFNRELGTNHGSTAQARQWVDGLSNVIRDVSQKKQLQDDQNAASSIKPSSTKSKTSHKKKSAQNPELADKSVDELLTFIEGSDSKTSKKGKGKSKK</sequence>
<dbReference type="Proteomes" id="UP001623330">
    <property type="component" value="Unassembled WGS sequence"/>
</dbReference>
<dbReference type="SUPFAM" id="SSF48452">
    <property type="entry name" value="TPR-like"/>
    <property type="match status" value="1"/>
</dbReference>
<evidence type="ECO:0000256" key="1">
    <source>
        <dbReference type="ARBA" id="ARBA00022490"/>
    </source>
</evidence>
<dbReference type="Pfam" id="PF12807">
    <property type="entry name" value="eIF3_p135"/>
    <property type="match status" value="1"/>
</dbReference>
<gene>
    <name evidence="4" type="ORF">RNJ44_03771</name>
</gene>
<evidence type="ECO:0000256" key="2">
    <source>
        <dbReference type="SAM" id="MobiDB-lite"/>
    </source>
</evidence>
<evidence type="ECO:0000259" key="3">
    <source>
        <dbReference type="PROSITE" id="PS51823"/>
    </source>
</evidence>
<accession>A0ABR4NXZ2</accession>
<feature type="region of interest" description="Disordered" evidence="2">
    <location>
        <begin position="1197"/>
        <end position="1234"/>
    </location>
</feature>
<dbReference type="Gene3D" id="3.30.2280.10">
    <property type="entry name" value="Hypothetical protein (hspc210)"/>
    <property type="match status" value="1"/>
</dbReference>
<dbReference type="InterPro" id="IPR027523">
    <property type="entry name" value="CLU_prot"/>
</dbReference>
<dbReference type="Pfam" id="PF15044">
    <property type="entry name" value="CLU_N"/>
    <property type="match status" value="1"/>
</dbReference>